<keyword evidence="1" id="KW-0808">Transferase</keyword>
<dbReference type="PANTHER" id="PTHR46401:SF2">
    <property type="entry name" value="GLYCOSYLTRANSFERASE WBBK-RELATED"/>
    <property type="match status" value="1"/>
</dbReference>
<comment type="caution">
    <text evidence="2">The sequence shown here is derived from an EMBL/GenBank/DDBJ whole genome shotgun (WGS) entry which is preliminary data.</text>
</comment>
<evidence type="ECO:0000313" key="3">
    <source>
        <dbReference type="Proteomes" id="UP000634522"/>
    </source>
</evidence>
<organism evidence="2 3">
    <name type="scientific">Aromatoleum toluolicum</name>
    <dbReference type="NCBI Taxonomy" id="90060"/>
    <lineage>
        <taxon>Bacteria</taxon>
        <taxon>Pseudomonadati</taxon>
        <taxon>Pseudomonadota</taxon>
        <taxon>Betaproteobacteria</taxon>
        <taxon>Rhodocyclales</taxon>
        <taxon>Rhodocyclaceae</taxon>
        <taxon>Aromatoleum</taxon>
    </lineage>
</organism>
<evidence type="ECO:0000256" key="1">
    <source>
        <dbReference type="ARBA" id="ARBA00022679"/>
    </source>
</evidence>
<evidence type="ECO:0000313" key="2">
    <source>
        <dbReference type="EMBL" id="NMF97728.1"/>
    </source>
</evidence>
<dbReference type="PANTHER" id="PTHR46401">
    <property type="entry name" value="GLYCOSYLTRANSFERASE WBBK-RELATED"/>
    <property type="match status" value="1"/>
</dbReference>
<name>A0ABX1NEK1_9RHOO</name>
<gene>
    <name evidence="2" type="ORF">GPA27_10050</name>
</gene>
<keyword evidence="3" id="KW-1185">Reference proteome</keyword>
<dbReference type="SUPFAM" id="SSF53756">
    <property type="entry name" value="UDP-Glycosyltransferase/glycogen phosphorylase"/>
    <property type="match status" value="1"/>
</dbReference>
<dbReference type="Pfam" id="PF13692">
    <property type="entry name" value="Glyco_trans_1_4"/>
    <property type="match status" value="1"/>
</dbReference>
<protein>
    <submittedName>
        <fullName evidence="2">Glycosyltransferase</fullName>
    </submittedName>
</protein>
<dbReference type="EMBL" id="WTVS01000017">
    <property type="protein sequence ID" value="NMF97728.1"/>
    <property type="molecule type" value="Genomic_DNA"/>
</dbReference>
<dbReference type="Proteomes" id="UP000634522">
    <property type="component" value="Unassembled WGS sequence"/>
</dbReference>
<dbReference type="Gene3D" id="3.40.50.2000">
    <property type="entry name" value="Glycogen Phosphorylase B"/>
    <property type="match status" value="1"/>
</dbReference>
<proteinExistence type="predicted"/>
<reference evidence="2 3" key="1">
    <citation type="submission" date="2019-12" db="EMBL/GenBank/DDBJ databases">
        <title>Comparative genomics gives insights into the taxonomy of the Azoarcus-Aromatoleum group and reveals separate origins of nif in the plant-associated Azoarcus and non-plant-associated Aromatoleum sub-groups.</title>
        <authorList>
            <person name="Lafos M."/>
            <person name="Maluk M."/>
            <person name="Batista M."/>
            <person name="Junghare M."/>
            <person name="Carmona M."/>
            <person name="Faoro H."/>
            <person name="Cruz L.M."/>
            <person name="Battistoni F."/>
            <person name="De Souza E."/>
            <person name="Pedrosa F."/>
            <person name="Chen W.-M."/>
            <person name="Poole P.S."/>
            <person name="Dixon R.A."/>
            <person name="James E.K."/>
        </authorList>
    </citation>
    <scope>NUCLEOTIDE SEQUENCE [LARGE SCALE GENOMIC DNA]</scope>
    <source>
        <strain evidence="2 3">T</strain>
    </source>
</reference>
<sequence length="402" mass="44924">MVMLGFLVESTYFGERTKSDHFPQVAARKFEFGFLNGFVDNNIGVKVLGFFPSSTYPRNRFILYGYRTWLYRSVVCTTLPFINLPGLKLLTRLASSFIGLVSCIFRGVRSQAICVYSAHSPFLLSARISKMLFGIPYYVVIPDLPELMDVGVQRGLFRKALKSIDKYLIRYLVSKSNGICTVTEFISRDISAWRMLPAVTVEGIAPEVPAGGNVDSIPRGGKPYFLYSGGLNEAYGVKTLVSAFLASNLDAELWLCGSGPLSGFIDECSAKDRRIRNLGFLNQDELLRAQRGAAALLITRAPDEHYVRYSFPSKLLEYMATGVPVLTTRLPGIPVEYFDYVDVIDGVSEFEIVDALRKHLNLDTKSREEKGKKALDFVREYKAAKVAVLPLLKIMGVSYDEI</sequence>
<accession>A0ABX1NEK1</accession>